<dbReference type="AlphaFoldDB" id="C4L208"/>
<accession>C4L208</accession>
<keyword evidence="2" id="KW-0812">Transmembrane</keyword>
<keyword evidence="2" id="KW-1133">Transmembrane helix</keyword>
<feature type="transmembrane region" description="Helical" evidence="2">
    <location>
        <begin position="222"/>
        <end position="238"/>
    </location>
</feature>
<evidence type="ECO:0000313" key="4">
    <source>
        <dbReference type="EMBL" id="ACQ69182.1"/>
    </source>
</evidence>
<evidence type="ECO:0000256" key="3">
    <source>
        <dbReference type="SAM" id="SignalP"/>
    </source>
</evidence>
<dbReference type="EMBL" id="CP001615">
    <property type="protein sequence ID" value="ACQ69182.1"/>
    <property type="molecule type" value="Genomic_DNA"/>
</dbReference>
<feature type="chain" id="PRO_5002938853" description="LPXTG-motif cell wall anchor domain protein" evidence="3">
    <location>
        <begin position="24"/>
        <end position="244"/>
    </location>
</feature>
<gene>
    <name evidence="4" type="ordered locus">EAT1b_0249</name>
</gene>
<protein>
    <recommendedName>
        <fullName evidence="6">LPXTG-motif cell wall anchor domain protein</fullName>
    </recommendedName>
</protein>
<keyword evidence="3" id="KW-0732">Signal</keyword>
<dbReference type="STRING" id="360911.EAT1b_0249"/>
<evidence type="ECO:0000256" key="2">
    <source>
        <dbReference type="SAM" id="Phobius"/>
    </source>
</evidence>
<proteinExistence type="predicted"/>
<sequence>MRRMTGLLICCVGLLASTTTVSAEMTESSAERFADAYFYDIVMDHIQGDDPANYHMTDSENISFGPLLETYVPSSSCYKTGETCTFAPTKEYVATVFQDDEPVNVIGTYEQAAGTYAFSTFGSDKETPKALTDVKGDLVKYSEASAWFDFDGDMLTALTSNTKQMISGDEISTEAFQVLLVEENESIEGDAEEGMIGGAGDSSSVHSDKTESNKPTSNTNRLIGFTVLAILPFGYWFLKRRKAT</sequence>
<dbReference type="RefSeq" id="WP_012726301.1">
    <property type="nucleotide sequence ID" value="NC_012673.1"/>
</dbReference>
<dbReference type="eggNOG" id="ENOG5034AUM">
    <property type="taxonomic scope" value="Bacteria"/>
</dbReference>
<dbReference type="Proteomes" id="UP000000716">
    <property type="component" value="Chromosome"/>
</dbReference>
<feature type="region of interest" description="Disordered" evidence="1">
    <location>
        <begin position="187"/>
        <end position="217"/>
    </location>
</feature>
<dbReference type="OrthoDB" id="2840682at2"/>
<dbReference type="HOGENOM" id="CLU_1136279_0_0_9"/>
<evidence type="ECO:0008006" key="6">
    <source>
        <dbReference type="Google" id="ProtNLM"/>
    </source>
</evidence>
<evidence type="ECO:0000313" key="5">
    <source>
        <dbReference type="Proteomes" id="UP000000716"/>
    </source>
</evidence>
<keyword evidence="2" id="KW-0472">Membrane</keyword>
<dbReference type="KEGG" id="eat:EAT1b_0249"/>
<evidence type="ECO:0000256" key="1">
    <source>
        <dbReference type="SAM" id="MobiDB-lite"/>
    </source>
</evidence>
<keyword evidence="5" id="KW-1185">Reference proteome</keyword>
<feature type="signal peptide" evidence="3">
    <location>
        <begin position="1"/>
        <end position="23"/>
    </location>
</feature>
<name>C4L208_EXISA</name>
<organism evidence="4 5">
    <name type="scientific">Exiguobacterium sp. (strain ATCC BAA-1283 / AT1b)</name>
    <dbReference type="NCBI Taxonomy" id="360911"/>
    <lineage>
        <taxon>Bacteria</taxon>
        <taxon>Bacillati</taxon>
        <taxon>Bacillota</taxon>
        <taxon>Bacilli</taxon>
        <taxon>Bacillales</taxon>
        <taxon>Bacillales Family XII. Incertae Sedis</taxon>
        <taxon>Exiguobacterium</taxon>
    </lineage>
</organism>
<reference evidence="4 5" key="1">
    <citation type="journal article" date="2011" name="J. Bacteriol.">
        <title>Complete genome sequence of the Thermophilic Bacterium Exiguobacterium sp. AT1b.</title>
        <authorList>
            <person name="Vishnivetskaya T.A."/>
            <person name="Lucas S."/>
            <person name="Copeland A."/>
            <person name="Lapidus A."/>
            <person name="Glavina Del Rio T."/>
            <person name="Dalin E."/>
            <person name="Tice H."/>
            <person name="Bruce D.C."/>
            <person name="Goodwin L.A."/>
            <person name="Pitluck S."/>
            <person name="Saunders E."/>
            <person name="Brettin T."/>
            <person name="Detter C."/>
            <person name="Han C."/>
            <person name="Larimer F."/>
            <person name="Land M.L."/>
            <person name="Hauser L.J."/>
            <person name="Kyrpides N.C."/>
            <person name="Ovchinnikova G."/>
            <person name="Kathariou S."/>
            <person name="Ramaley R.F."/>
            <person name="Rodrigues D.F."/>
            <person name="Hendrix C."/>
            <person name="Richardson P."/>
            <person name="Tiedje J.M."/>
        </authorList>
    </citation>
    <scope>NUCLEOTIDE SEQUENCE [LARGE SCALE GENOMIC DNA]</scope>
    <source>
        <strain evidence="5">ATCC BAA-1283 / AT1b</strain>
    </source>
</reference>